<dbReference type="AlphaFoldDB" id="C8X1U2"/>
<dbReference type="EMBL" id="CP001734">
    <property type="protein sequence ID" value="ACV68514.1"/>
    <property type="molecule type" value="Genomic_DNA"/>
</dbReference>
<dbReference type="Proteomes" id="UP000001052">
    <property type="component" value="Chromosome"/>
</dbReference>
<evidence type="ECO:0000313" key="1">
    <source>
        <dbReference type="EMBL" id="ACV68514.1"/>
    </source>
</evidence>
<reference evidence="2" key="1">
    <citation type="submission" date="2009-09" db="EMBL/GenBank/DDBJ databases">
        <title>The complete chromosome of Desulfohalobium retbaense DSM 5692.</title>
        <authorList>
            <consortium name="US DOE Joint Genome Institute (JGI-PGF)"/>
            <person name="Lucas S."/>
            <person name="Copeland A."/>
            <person name="Lapidus A."/>
            <person name="Glavina del Rio T."/>
            <person name="Dalin E."/>
            <person name="Tice H."/>
            <person name="Bruce D."/>
            <person name="Goodwin L."/>
            <person name="Pitluck S."/>
            <person name="Kyrpides N."/>
            <person name="Mavromatis K."/>
            <person name="Ivanova N."/>
            <person name="Mikhailova N."/>
            <person name="Munk A.C."/>
            <person name="Brettin T."/>
            <person name="Detter J.C."/>
            <person name="Han C."/>
            <person name="Tapia R."/>
            <person name="Larimer F."/>
            <person name="Land M."/>
            <person name="Hauser L."/>
            <person name="Markowitz V."/>
            <person name="Cheng J.-F."/>
            <person name="Hugenholtz P."/>
            <person name="Woyke T."/>
            <person name="Wu D."/>
            <person name="Spring S."/>
            <person name="Klenk H.-P."/>
            <person name="Eisen J.A."/>
        </authorList>
    </citation>
    <scope>NUCLEOTIDE SEQUENCE [LARGE SCALE GENOMIC DNA]</scope>
    <source>
        <strain evidence="2">DSM 5692</strain>
    </source>
</reference>
<dbReference type="RefSeq" id="WP_015751661.1">
    <property type="nucleotide sequence ID" value="NC_013223.1"/>
</dbReference>
<dbReference type="OrthoDB" id="5460684at2"/>
<dbReference type="eggNOG" id="ENOG50345DG">
    <property type="taxonomic scope" value="Bacteria"/>
</dbReference>
<sequence>MRCRLGSGPWGVANDRDVALPPLSLYSLRALIVRYKRYFCLLVWTCCLFWATGAVAQSVPADDSAPCPVVAPGDYAASVSVSPEPGRVNEPVTLSVRLTPAEPPEGFFVSTLVSVVQGPAGPSPTIAPGFPDTRFTATVPGEYVLEVRANMITKSSCGGVESWELLSQRIALKIASAPKSE</sequence>
<keyword evidence="2" id="KW-1185">Reference proteome</keyword>
<dbReference type="STRING" id="485915.Dret_1226"/>
<accession>C8X1U2</accession>
<proteinExistence type="predicted"/>
<reference evidence="1 2" key="2">
    <citation type="journal article" date="2010" name="Stand. Genomic Sci.">
        <title>Complete genome sequence of Desulfohalobium retbaense type strain (HR(100)).</title>
        <authorList>
            <person name="Spring S."/>
            <person name="Nolan M."/>
            <person name="Lapidus A."/>
            <person name="Glavina Del Rio T."/>
            <person name="Copeland A."/>
            <person name="Tice H."/>
            <person name="Cheng J.F."/>
            <person name="Lucas S."/>
            <person name="Land M."/>
            <person name="Chen F."/>
            <person name="Bruce D."/>
            <person name="Goodwin L."/>
            <person name="Pitluck S."/>
            <person name="Ivanova N."/>
            <person name="Mavromatis K."/>
            <person name="Mikhailova N."/>
            <person name="Pati A."/>
            <person name="Chen A."/>
            <person name="Palaniappan K."/>
            <person name="Hauser L."/>
            <person name="Chang Y.J."/>
            <person name="Jeffries C.D."/>
            <person name="Munk C."/>
            <person name="Kiss H."/>
            <person name="Chain P."/>
            <person name="Han C."/>
            <person name="Brettin T."/>
            <person name="Detter J.C."/>
            <person name="Schuler E."/>
            <person name="Goker M."/>
            <person name="Rohde M."/>
            <person name="Bristow J."/>
            <person name="Eisen J.A."/>
            <person name="Markowitz V."/>
            <person name="Hugenholtz P."/>
            <person name="Kyrpides N.C."/>
            <person name="Klenk H.P."/>
        </authorList>
    </citation>
    <scope>NUCLEOTIDE SEQUENCE [LARGE SCALE GENOMIC DNA]</scope>
    <source>
        <strain evidence="1 2">DSM 5692</strain>
    </source>
</reference>
<dbReference type="KEGG" id="drt:Dret_1226"/>
<evidence type="ECO:0000313" key="2">
    <source>
        <dbReference type="Proteomes" id="UP000001052"/>
    </source>
</evidence>
<gene>
    <name evidence="1" type="ordered locus">Dret_1226</name>
</gene>
<protein>
    <submittedName>
        <fullName evidence="1">Uncharacterized protein</fullName>
    </submittedName>
</protein>
<name>C8X1U2_DESRD</name>
<organism evidence="1 2">
    <name type="scientific">Desulfohalobium retbaense (strain ATCC 49708 / DSM 5692 / JCM 16813 / HR100)</name>
    <dbReference type="NCBI Taxonomy" id="485915"/>
    <lineage>
        <taxon>Bacteria</taxon>
        <taxon>Pseudomonadati</taxon>
        <taxon>Thermodesulfobacteriota</taxon>
        <taxon>Desulfovibrionia</taxon>
        <taxon>Desulfovibrionales</taxon>
        <taxon>Desulfohalobiaceae</taxon>
        <taxon>Desulfohalobium</taxon>
    </lineage>
</organism>
<dbReference type="HOGENOM" id="CLU_1486791_0_0_7"/>